<dbReference type="RefSeq" id="WP_099874259.1">
    <property type="nucleotide sequence ID" value="NZ_CP024608.1"/>
</dbReference>
<keyword evidence="1" id="KW-0472">Membrane</keyword>
<dbReference type="OrthoDB" id="6384489at2"/>
<dbReference type="Proteomes" id="UP000229897">
    <property type="component" value="Chromosome"/>
</dbReference>
<accession>A0A2D2DH17</accession>
<dbReference type="InterPro" id="IPR025588">
    <property type="entry name" value="YcxB-like_C"/>
</dbReference>
<keyword evidence="4" id="KW-1185">Reference proteome</keyword>
<feature type="domain" description="YcxB-like C-terminal" evidence="2">
    <location>
        <begin position="90"/>
        <end position="148"/>
    </location>
</feature>
<feature type="transmembrane region" description="Helical" evidence="1">
    <location>
        <begin position="12"/>
        <end position="40"/>
    </location>
</feature>
<proteinExistence type="predicted"/>
<keyword evidence="1" id="KW-0812">Transmembrane</keyword>
<dbReference type="KEGG" id="mass:CR152_06955"/>
<organism evidence="3 4">
    <name type="scientific">Massilia violaceinigra</name>
    <dbReference type="NCBI Taxonomy" id="2045208"/>
    <lineage>
        <taxon>Bacteria</taxon>
        <taxon>Pseudomonadati</taxon>
        <taxon>Pseudomonadota</taxon>
        <taxon>Betaproteobacteria</taxon>
        <taxon>Burkholderiales</taxon>
        <taxon>Oxalobacteraceae</taxon>
        <taxon>Telluria group</taxon>
        <taxon>Massilia</taxon>
    </lineage>
</organism>
<dbReference type="EMBL" id="CP024608">
    <property type="protein sequence ID" value="ATQ74271.1"/>
    <property type="molecule type" value="Genomic_DNA"/>
</dbReference>
<dbReference type="Pfam" id="PF14317">
    <property type="entry name" value="YcxB"/>
    <property type="match status" value="1"/>
</dbReference>
<gene>
    <name evidence="3" type="ORF">CR152_06955</name>
</gene>
<evidence type="ECO:0000259" key="2">
    <source>
        <dbReference type="Pfam" id="PF14317"/>
    </source>
</evidence>
<protein>
    <recommendedName>
        <fullName evidence="2">YcxB-like C-terminal domain-containing protein</fullName>
    </recommendedName>
</protein>
<dbReference type="AlphaFoldDB" id="A0A2D2DH17"/>
<name>A0A2D2DH17_9BURK</name>
<evidence type="ECO:0000256" key="1">
    <source>
        <dbReference type="SAM" id="Phobius"/>
    </source>
</evidence>
<sequence>MRIEFDLKFRDYLLFNAIHQLMSIPVQIFYICGAALIFFMPSDGDTLPVRTLSSVIVYFAMWMVQLLFNVIYLFSSRNGTLFTRRTIEIQDDAFFEETRFNKSYHYWPGILKVVKRLGYVAVYVNAHAAHIIPARAFLNVDQRAQFVATVRNKLLLVGNKTA</sequence>
<reference evidence="3" key="1">
    <citation type="submission" date="2017-10" db="EMBL/GenBank/DDBJ databases">
        <title>Massilia psychrophilum sp. nov., a novel purple-pigmented bacterium isolated from Tianshan glacier, Xinjiang Municipality, China.</title>
        <authorList>
            <person name="Wang H."/>
        </authorList>
    </citation>
    <scope>NUCLEOTIDE SEQUENCE [LARGE SCALE GENOMIC DNA]</scope>
    <source>
        <strain evidence="3">B2</strain>
    </source>
</reference>
<feature type="transmembrane region" description="Helical" evidence="1">
    <location>
        <begin position="52"/>
        <end position="75"/>
    </location>
</feature>
<evidence type="ECO:0000313" key="3">
    <source>
        <dbReference type="EMBL" id="ATQ74271.1"/>
    </source>
</evidence>
<keyword evidence="1" id="KW-1133">Transmembrane helix</keyword>
<evidence type="ECO:0000313" key="4">
    <source>
        <dbReference type="Proteomes" id="UP000229897"/>
    </source>
</evidence>